<gene>
    <name evidence="2" type="ORF">QCA50_003748</name>
</gene>
<proteinExistence type="predicted"/>
<sequence>MGRGSKSGRGSNRGGGFRGGRGDGRGRGRGTPDSNRGRGGGKYISMNEIDSEIQQYAEEPVYHTDGPKRGSYTPGSRGRGGGSGYPTPRGTSTPRGRGRGNSGRQTPNYNGSPSRGRGQPSFYGPQRGRGSKSKSGPNAPLSKLLYEDRPMLKPIVFVRSVHTATLFKEEEDILKAAVEKPEGEESHVPTADKVSQIFNEAAEENDEQLEEELEEIDFSEVGRIQAQVDTIAATLSNRPSGETAIVEEKFTGFYIDPSPASVSHIFSNSSRSTANILGIPEGDDEEIVYVAPHPRAGPVTPVEEKVEFKLLPTTSILTGLTPPMEPSLSPESSTVLVGESEALTAVKSEVANTTTTFSEKVEPMHGVTIDTALDLSMEVESSTTPTTMTTTTTQESETVTIIPEASCSTLVEKTESAPVTAPVPSFESFSFTKLSSTPSKLERMVHPVNTPRSLLKKSKAARSARKLHHFGSYGAMLSEAHLREEANGKKKDP</sequence>
<dbReference type="EMBL" id="JASBNA010000004">
    <property type="protein sequence ID" value="KAK7692129.1"/>
    <property type="molecule type" value="Genomic_DNA"/>
</dbReference>
<evidence type="ECO:0000256" key="1">
    <source>
        <dbReference type="SAM" id="MobiDB-lite"/>
    </source>
</evidence>
<keyword evidence="3" id="KW-1185">Reference proteome</keyword>
<dbReference type="Proteomes" id="UP001385951">
    <property type="component" value="Unassembled WGS sequence"/>
</dbReference>
<feature type="compositionally biased region" description="Low complexity" evidence="1">
    <location>
        <begin position="85"/>
        <end position="95"/>
    </location>
</feature>
<evidence type="ECO:0000313" key="3">
    <source>
        <dbReference type="Proteomes" id="UP001385951"/>
    </source>
</evidence>
<reference evidence="2 3" key="1">
    <citation type="submission" date="2022-09" db="EMBL/GenBank/DDBJ databases">
        <authorList>
            <person name="Palmer J.M."/>
        </authorList>
    </citation>
    <scope>NUCLEOTIDE SEQUENCE [LARGE SCALE GENOMIC DNA]</scope>
    <source>
        <strain evidence="2 3">DSM 7382</strain>
    </source>
</reference>
<protein>
    <submittedName>
        <fullName evidence="2">Uncharacterized protein</fullName>
    </submittedName>
</protein>
<comment type="caution">
    <text evidence="2">The sequence shown here is derived from an EMBL/GenBank/DDBJ whole genome shotgun (WGS) entry which is preliminary data.</text>
</comment>
<feature type="compositionally biased region" description="Gly residues" evidence="1">
    <location>
        <begin position="1"/>
        <end position="19"/>
    </location>
</feature>
<dbReference type="AlphaFoldDB" id="A0AAW0GJZ7"/>
<name>A0AAW0GJZ7_9APHY</name>
<organism evidence="2 3">
    <name type="scientific">Cerrena zonata</name>
    <dbReference type="NCBI Taxonomy" id="2478898"/>
    <lineage>
        <taxon>Eukaryota</taxon>
        <taxon>Fungi</taxon>
        <taxon>Dikarya</taxon>
        <taxon>Basidiomycota</taxon>
        <taxon>Agaricomycotina</taxon>
        <taxon>Agaricomycetes</taxon>
        <taxon>Polyporales</taxon>
        <taxon>Cerrenaceae</taxon>
        <taxon>Cerrena</taxon>
    </lineage>
</organism>
<evidence type="ECO:0000313" key="2">
    <source>
        <dbReference type="EMBL" id="KAK7692129.1"/>
    </source>
</evidence>
<accession>A0AAW0GJZ7</accession>
<feature type="region of interest" description="Disordered" evidence="1">
    <location>
        <begin position="1"/>
        <end position="142"/>
    </location>
</feature>